<evidence type="ECO:0000313" key="1">
    <source>
        <dbReference type="EMBL" id="KAJ2892028.1"/>
    </source>
</evidence>
<organism evidence="1 2">
    <name type="scientific">Zalerion maritima</name>
    <dbReference type="NCBI Taxonomy" id="339359"/>
    <lineage>
        <taxon>Eukaryota</taxon>
        <taxon>Fungi</taxon>
        <taxon>Dikarya</taxon>
        <taxon>Ascomycota</taxon>
        <taxon>Pezizomycotina</taxon>
        <taxon>Sordariomycetes</taxon>
        <taxon>Lulworthiomycetidae</taxon>
        <taxon>Lulworthiales</taxon>
        <taxon>Lulworthiaceae</taxon>
        <taxon>Zalerion</taxon>
    </lineage>
</organism>
<accession>A0AAD5RGC7</accession>
<comment type="caution">
    <text evidence="1">The sequence shown here is derived from an EMBL/GenBank/DDBJ whole genome shotgun (WGS) entry which is preliminary data.</text>
</comment>
<sequence>MQFTLDERRPSLLRPLSLLQQKKKIQIAVWSNMKPVVVGIEALVEENENFVDIAKSGRFLERNKEEMREKCGRG</sequence>
<proteinExistence type="predicted"/>
<dbReference type="EMBL" id="JAKWBI020000915">
    <property type="protein sequence ID" value="KAJ2892028.1"/>
    <property type="molecule type" value="Genomic_DNA"/>
</dbReference>
<protein>
    <submittedName>
        <fullName evidence="1">Uncharacterized protein</fullName>
    </submittedName>
</protein>
<dbReference type="Proteomes" id="UP001201980">
    <property type="component" value="Unassembled WGS sequence"/>
</dbReference>
<keyword evidence="2" id="KW-1185">Reference proteome</keyword>
<gene>
    <name evidence="1" type="ORF">MKZ38_010417</name>
</gene>
<reference evidence="1" key="1">
    <citation type="submission" date="2022-07" db="EMBL/GenBank/DDBJ databases">
        <title>Draft genome sequence of Zalerion maritima ATCC 34329, a (micro)plastics degrading marine fungus.</title>
        <authorList>
            <person name="Paco A."/>
            <person name="Goncalves M.F.M."/>
            <person name="Rocha-Santos T.A.P."/>
            <person name="Alves A."/>
        </authorList>
    </citation>
    <scope>NUCLEOTIDE SEQUENCE</scope>
    <source>
        <strain evidence="1">ATCC 34329</strain>
    </source>
</reference>
<name>A0AAD5RGC7_9PEZI</name>
<dbReference type="AlphaFoldDB" id="A0AAD5RGC7"/>
<evidence type="ECO:0000313" key="2">
    <source>
        <dbReference type="Proteomes" id="UP001201980"/>
    </source>
</evidence>